<evidence type="ECO:0000313" key="1">
    <source>
        <dbReference type="EMBL" id="KAG7536881.1"/>
    </source>
</evidence>
<name>A0A8T1XY94_ARASU</name>
<organism evidence="2 3">
    <name type="scientific">Arabidopsis suecica</name>
    <name type="common">Swedish thale-cress</name>
    <name type="synonym">Cardaminopsis suecica</name>
    <dbReference type="NCBI Taxonomy" id="45249"/>
    <lineage>
        <taxon>Eukaryota</taxon>
        <taxon>Viridiplantae</taxon>
        <taxon>Streptophyta</taxon>
        <taxon>Embryophyta</taxon>
        <taxon>Tracheophyta</taxon>
        <taxon>Spermatophyta</taxon>
        <taxon>Magnoliopsida</taxon>
        <taxon>eudicotyledons</taxon>
        <taxon>Gunneridae</taxon>
        <taxon>Pentapetalae</taxon>
        <taxon>rosids</taxon>
        <taxon>malvids</taxon>
        <taxon>Brassicales</taxon>
        <taxon>Brassicaceae</taxon>
        <taxon>Camelineae</taxon>
        <taxon>Arabidopsis</taxon>
    </lineage>
</organism>
<evidence type="ECO:0000313" key="3">
    <source>
        <dbReference type="Proteomes" id="UP000694251"/>
    </source>
</evidence>
<dbReference type="CDD" id="cd09272">
    <property type="entry name" value="RNase_HI_RT_Ty1"/>
    <property type="match status" value="1"/>
</dbReference>
<proteinExistence type="predicted"/>
<comment type="caution">
    <text evidence="2">The sequence shown here is derived from an EMBL/GenBank/DDBJ whole genome shotgun (WGS) entry which is preliminary data.</text>
</comment>
<gene>
    <name evidence="1" type="ORF">ISN44_As13g008020</name>
    <name evidence="2" type="ORF">ISN44_As13g008040</name>
</gene>
<dbReference type="EMBL" id="JAEFBJ010000013">
    <property type="protein sequence ID" value="KAG7536881.1"/>
    <property type="molecule type" value="Genomic_DNA"/>
</dbReference>
<accession>A0A8T1XY94</accession>
<evidence type="ECO:0000313" key="2">
    <source>
        <dbReference type="EMBL" id="KAG7536883.1"/>
    </source>
</evidence>
<dbReference type="Proteomes" id="UP000694251">
    <property type="component" value="Chromosome 13"/>
</dbReference>
<dbReference type="PANTHER" id="PTHR11439:SF462">
    <property type="match status" value="1"/>
</dbReference>
<reference evidence="2 3" key="1">
    <citation type="submission" date="2020-12" db="EMBL/GenBank/DDBJ databases">
        <title>Concerted genomic and epigenomic changes stabilize Arabidopsis allopolyploids.</title>
        <authorList>
            <person name="Chen Z."/>
        </authorList>
    </citation>
    <scope>NUCLEOTIDE SEQUENCE [LARGE SCALE GENOMIC DNA]</scope>
    <source>
        <strain evidence="2">As9502</strain>
        <tissue evidence="2">Leaf</tissue>
    </source>
</reference>
<keyword evidence="3" id="KW-1185">Reference proteome</keyword>
<protein>
    <submittedName>
        <fullName evidence="2">Uncharacterized protein</fullName>
    </submittedName>
</protein>
<sequence>MEKRILLQHRFLWVIVDSSQNTRNFATETSLANLRRISDIDHAPRKFVANPLQICEEHFPSQIACFLVVAIHIMSQFMYAPKNAHWNVVLRMVRYLKNSPGQGVLLRANTPQILTAWCDSDHGSCPLTHRSLSGWFIQFGDSPLSWKTKKQDVVSRSSAEAEYRTMADSVSELLWLRELLPILGIEVTAPITLHSDSLSAIMLAANPVFHARTKHVGRDVHFVRDEIIRGVIATKHVSTTSQLADIMTKALGRKEFENFLVKLGVCILHTPP</sequence>
<dbReference type="AlphaFoldDB" id="A0A8T1XY94"/>
<dbReference type="EMBL" id="JAEFBJ010000013">
    <property type="protein sequence ID" value="KAG7536883.1"/>
    <property type="molecule type" value="Genomic_DNA"/>
</dbReference>
<dbReference type="PANTHER" id="PTHR11439">
    <property type="entry name" value="GAG-POL-RELATED RETROTRANSPOSON"/>
    <property type="match status" value="1"/>
</dbReference>
<dbReference type="OrthoDB" id="414945at2759"/>